<dbReference type="GeneID" id="27692546"/>
<dbReference type="RefSeq" id="XP_016605974.1">
    <property type="nucleotide sequence ID" value="XM_016757584.1"/>
</dbReference>
<dbReference type="VEuPathDB" id="FungiDB:SPPG_09421"/>
<proteinExistence type="predicted"/>
<dbReference type="EMBL" id="KQ257462">
    <property type="protein sequence ID" value="KNC97934.1"/>
    <property type="molecule type" value="Genomic_DNA"/>
</dbReference>
<gene>
    <name evidence="1" type="ORF">SPPG_09421</name>
</gene>
<dbReference type="AlphaFoldDB" id="A0A0L0HAK9"/>
<accession>A0A0L0HAK9</accession>
<dbReference type="Proteomes" id="UP000053201">
    <property type="component" value="Unassembled WGS sequence"/>
</dbReference>
<evidence type="ECO:0000313" key="1">
    <source>
        <dbReference type="EMBL" id="KNC97934.1"/>
    </source>
</evidence>
<name>A0A0L0HAK9_SPIPD</name>
<protein>
    <submittedName>
        <fullName evidence="1">Uncharacterized protein</fullName>
    </submittedName>
</protein>
<keyword evidence="2" id="KW-1185">Reference proteome</keyword>
<evidence type="ECO:0000313" key="2">
    <source>
        <dbReference type="Proteomes" id="UP000053201"/>
    </source>
</evidence>
<dbReference type="InParanoid" id="A0A0L0HAK9"/>
<organism evidence="1 2">
    <name type="scientific">Spizellomyces punctatus (strain DAOM BR117)</name>
    <dbReference type="NCBI Taxonomy" id="645134"/>
    <lineage>
        <taxon>Eukaryota</taxon>
        <taxon>Fungi</taxon>
        <taxon>Fungi incertae sedis</taxon>
        <taxon>Chytridiomycota</taxon>
        <taxon>Chytridiomycota incertae sedis</taxon>
        <taxon>Chytridiomycetes</taxon>
        <taxon>Spizellomycetales</taxon>
        <taxon>Spizellomycetaceae</taxon>
        <taxon>Spizellomyces</taxon>
    </lineage>
</organism>
<sequence>MSWASRDGEIEHLREGCALVLVGLREDSACGHHLQPLQMWKAALARMRVCDEMLHLEWLCRVQQCPLIKILFFQMIICCQTHTFEEPRLLLKGHQNRCSFVLFISATK</sequence>
<reference evidence="1 2" key="1">
    <citation type="submission" date="2009-08" db="EMBL/GenBank/DDBJ databases">
        <title>The Genome Sequence of Spizellomyces punctatus strain DAOM BR117.</title>
        <authorList>
            <consortium name="The Broad Institute Genome Sequencing Platform"/>
            <person name="Russ C."/>
            <person name="Cuomo C."/>
            <person name="Shea T."/>
            <person name="Young S.K."/>
            <person name="Zeng Q."/>
            <person name="Koehrsen M."/>
            <person name="Haas B."/>
            <person name="Borodovsky M."/>
            <person name="Guigo R."/>
            <person name="Alvarado L."/>
            <person name="Berlin A."/>
            <person name="Bochicchio J."/>
            <person name="Borenstein D."/>
            <person name="Chapman S."/>
            <person name="Chen Z."/>
            <person name="Engels R."/>
            <person name="Freedman E."/>
            <person name="Gellesch M."/>
            <person name="Goldberg J."/>
            <person name="Griggs A."/>
            <person name="Gujja S."/>
            <person name="Heiman D."/>
            <person name="Hepburn T."/>
            <person name="Howarth C."/>
            <person name="Jen D."/>
            <person name="Larson L."/>
            <person name="Lewis B."/>
            <person name="Mehta T."/>
            <person name="Park D."/>
            <person name="Pearson M."/>
            <person name="Roberts A."/>
            <person name="Saif S."/>
            <person name="Shenoy N."/>
            <person name="Sisk P."/>
            <person name="Stolte C."/>
            <person name="Sykes S."/>
            <person name="Thomson T."/>
            <person name="Walk T."/>
            <person name="White J."/>
            <person name="Yandava C."/>
            <person name="Burger G."/>
            <person name="Gray M.W."/>
            <person name="Holland P.W.H."/>
            <person name="King N."/>
            <person name="Lang F.B.F."/>
            <person name="Roger A.J."/>
            <person name="Ruiz-Trillo I."/>
            <person name="Lander E."/>
            <person name="Nusbaum C."/>
        </authorList>
    </citation>
    <scope>NUCLEOTIDE SEQUENCE [LARGE SCALE GENOMIC DNA]</scope>
    <source>
        <strain evidence="1 2">DAOM BR117</strain>
    </source>
</reference>